<evidence type="ECO:0000313" key="3">
    <source>
        <dbReference type="Proteomes" id="UP001459204"/>
    </source>
</evidence>
<dbReference type="Proteomes" id="UP001459204">
    <property type="component" value="Unassembled WGS sequence"/>
</dbReference>
<evidence type="ECO:0000256" key="1">
    <source>
        <dbReference type="SAM" id="SignalP"/>
    </source>
</evidence>
<proteinExistence type="predicted"/>
<dbReference type="EMBL" id="JBBWWT010000001">
    <property type="protein sequence ID" value="MEL1263306.1"/>
    <property type="molecule type" value="Genomic_DNA"/>
</dbReference>
<gene>
    <name evidence="2" type="ORF">AAD027_02845</name>
</gene>
<name>A0ABU9IWE1_9GAMM</name>
<protein>
    <submittedName>
        <fullName evidence="2">Uncharacterized protein</fullName>
    </submittedName>
</protein>
<evidence type="ECO:0000313" key="2">
    <source>
        <dbReference type="EMBL" id="MEL1263306.1"/>
    </source>
</evidence>
<dbReference type="RefSeq" id="WP_341724489.1">
    <property type="nucleotide sequence ID" value="NZ_JBBWWT010000001.1"/>
</dbReference>
<keyword evidence="1" id="KW-0732">Signal</keyword>
<organism evidence="2 3">
    <name type="scientific">Pseudoxanthomonas putridarboris</name>
    <dbReference type="NCBI Taxonomy" id="752605"/>
    <lineage>
        <taxon>Bacteria</taxon>
        <taxon>Pseudomonadati</taxon>
        <taxon>Pseudomonadota</taxon>
        <taxon>Gammaproteobacteria</taxon>
        <taxon>Lysobacterales</taxon>
        <taxon>Lysobacteraceae</taxon>
        <taxon>Pseudoxanthomonas</taxon>
    </lineage>
</organism>
<accession>A0ABU9IWE1</accession>
<keyword evidence="3" id="KW-1185">Reference proteome</keyword>
<comment type="caution">
    <text evidence="2">The sequence shown here is derived from an EMBL/GenBank/DDBJ whole genome shotgun (WGS) entry which is preliminary data.</text>
</comment>
<reference evidence="2 3" key="1">
    <citation type="submission" date="2024-04" db="EMBL/GenBank/DDBJ databases">
        <title>Draft genome sequence of Pseudoxanthomonas putridarboris WD12.</title>
        <authorList>
            <person name="Oh J."/>
        </authorList>
    </citation>
    <scope>NUCLEOTIDE SEQUENCE [LARGE SCALE GENOMIC DNA]</scope>
    <source>
        <strain evidence="2 3">WD12</strain>
    </source>
</reference>
<feature type="chain" id="PRO_5045884974" evidence="1">
    <location>
        <begin position="30"/>
        <end position="123"/>
    </location>
</feature>
<sequence length="123" mass="12832">MNAKNLLPLTAAAVFALCAGSMVISATHADNNHGAAERIVTLPTVSVTPDPADLAHYNTYKDAKIVDLATVSVTPAAEDVAYYVANQAVRIVDMPVVTVRPSADDMQQIAVQAGVLASQLASR</sequence>
<feature type="signal peptide" evidence="1">
    <location>
        <begin position="1"/>
        <end position="29"/>
    </location>
</feature>